<dbReference type="SMART" id="SM00861">
    <property type="entry name" value="Transket_pyr"/>
    <property type="match status" value="1"/>
</dbReference>
<name>T1ADQ8_9ZZZZ</name>
<reference evidence="5" key="2">
    <citation type="journal article" date="2014" name="ISME J.">
        <title>Microbial stratification in low pH oxic and suboxic macroscopic growths along an acid mine drainage.</title>
        <authorList>
            <person name="Mendez-Garcia C."/>
            <person name="Mesa V."/>
            <person name="Sprenger R.R."/>
            <person name="Richter M."/>
            <person name="Diez M.S."/>
            <person name="Solano J."/>
            <person name="Bargiela R."/>
            <person name="Golyshina O.V."/>
            <person name="Manteca A."/>
            <person name="Ramos J.L."/>
            <person name="Gallego J.R."/>
            <person name="Llorente I."/>
            <person name="Martins Dos Santos V.A."/>
            <person name="Jensen O.N."/>
            <person name="Pelaez A.I."/>
            <person name="Sanchez J."/>
            <person name="Ferrer M."/>
        </authorList>
    </citation>
    <scope>NUCLEOTIDE SEQUENCE</scope>
</reference>
<dbReference type="SUPFAM" id="SSF52518">
    <property type="entry name" value="Thiamin diphosphate-binding fold (THDP-binding)"/>
    <property type="match status" value="1"/>
</dbReference>
<accession>T1ADQ8</accession>
<dbReference type="AlphaFoldDB" id="T1ADQ8"/>
<dbReference type="InterPro" id="IPR042179">
    <property type="entry name" value="KGD_C_sf"/>
</dbReference>
<evidence type="ECO:0000256" key="3">
    <source>
        <dbReference type="ARBA" id="ARBA00023052"/>
    </source>
</evidence>
<dbReference type="GO" id="GO:0004591">
    <property type="term" value="F:oxoglutarate dehydrogenase (succinyl-transferring) activity"/>
    <property type="evidence" value="ECO:0007669"/>
    <property type="project" value="TreeGrafter"/>
</dbReference>
<keyword evidence="2" id="KW-0560">Oxidoreductase</keyword>
<evidence type="ECO:0000256" key="1">
    <source>
        <dbReference type="ARBA" id="ARBA00001964"/>
    </source>
</evidence>
<dbReference type="InterPro" id="IPR011603">
    <property type="entry name" value="2oxoglutarate_DH_E1"/>
</dbReference>
<dbReference type="GO" id="GO:0005829">
    <property type="term" value="C:cytosol"/>
    <property type="evidence" value="ECO:0007669"/>
    <property type="project" value="TreeGrafter"/>
</dbReference>
<dbReference type="PANTHER" id="PTHR23152">
    <property type="entry name" value="2-OXOGLUTARATE DEHYDROGENASE"/>
    <property type="match status" value="1"/>
</dbReference>
<proteinExistence type="predicted"/>
<organism evidence="5">
    <name type="scientific">mine drainage metagenome</name>
    <dbReference type="NCBI Taxonomy" id="410659"/>
    <lineage>
        <taxon>unclassified sequences</taxon>
        <taxon>metagenomes</taxon>
        <taxon>ecological metagenomes</taxon>
    </lineage>
</organism>
<dbReference type="InterPro" id="IPR029061">
    <property type="entry name" value="THDP-binding"/>
</dbReference>
<gene>
    <name evidence="5" type="ORF">B1A_10667</name>
</gene>
<comment type="cofactor">
    <cofactor evidence="1">
        <name>thiamine diphosphate</name>
        <dbReference type="ChEBI" id="CHEBI:58937"/>
    </cofactor>
</comment>
<feature type="non-terminal residue" evidence="5">
    <location>
        <position position="1"/>
    </location>
</feature>
<evidence type="ECO:0000259" key="4">
    <source>
        <dbReference type="SMART" id="SM00861"/>
    </source>
</evidence>
<protein>
    <submittedName>
        <fullName evidence="5">2-oxoglutarate dehydrogenase E1 component</fullName>
    </submittedName>
</protein>
<dbReference type="PANTHER" id="PTHR23152:SF4">
    <property type="entry name" value="2-OXOADIPATE DEHYDROGENASE COMPLEX COMPONENT E1"/>
    <property type="match status" value="1"/>
</dbReference>
<evidence type="ECO:0000256" key="2">
    <source>
        <dbReference type="ARBA" id="ARBA00023002"/>
    </source>
</evidence>
<dbReference type="Pfam" id="PF02779">
    <property type="entry name" value="Transket_pyr"/>
    <property type="match status" value="1"/>
</dbReference>
<keyword evidence="3" id="KW-0786">Thiamine pyrophosphate</keyword>
<dbReference type="GO" id="GO:0006099">
    <property type="term" value="P:tricarboxylic acid cycle"/>
    <property type="evidence" value="ECO:0007669"/>
    <property type="project" value="TreeGrafter"/>
</dbReference>
<dbReference type="EMBL" id="AUZX01007600">
    <property type="protein sequence ID" value="EQD58766.1"/>
    <property type="molecule type" value="Genomic_DNA"/>
</dbReference>
<dbReference type="Gene3D" id="3.40.50.11610">
    <property type="entry name" value="Multifunctional 2-oxoglutarate metabolism enzyme, C-terminal domain"/>
    <property type="match status" value="1"/>
</dbReference>
<feature type="non-terminal residue" evidence="5">
    <location>
        <position position="166"/>
    </location>
</feature>
<dbReference type="Gene3D" id="3.40.50.12470">
    <property type="match status" value="1"/>
</dbReference>
<dbReference type="InterPro" id="IPR005475">
    <property type="entry name" value="Transketolase-like_Pyr-bd"/>
</dbReference>
<dbReference type="GO" id="GO:0045252">
    <property type="term" value="C:oxoglutarate dehydrogenase complex"/>
    <property type="evidence" value="ECO:0007669"/>
    <property type="project" value="TreeGrafter"/>
</dbReference>
<feature type="domain" description="Transketolase-like pyrimidine-binding" evidence="4">
    <location>
        <begin position="1"/>
        <end position="141"/>
    </location>
</feature>
<comment type="caution">
    <text evidence="5">The sequence shown here is derived from an EMBL/GenBank/DDBJ whole genome shotgun (WGS) entry which is preliminary data.</text>
</comment>
<evidence type="ECO:0000313" key="5">
    <source>
        <dbReference type="EMBL" id="EQD58766.1"/>
    </source>
</evidence>
<sequence>KRVREDAHVEIIDSALSEEAVMAYEYGFASAEPRTLPIWEGQFGDFANGAQVVIDQFISSGEAKWDRLSALTLFLPHGYEGQGPEHSSARLERYLQLCALHNMQVCVPTTPAQVFHMIRRQMLGQVRKPLIVMTPKSLLRHKLAISSIDDLVRGGFQLVLPDTTAK</sequence>
<dbReference type="GO" id="GO:0030976">
    <property type="term" value="F:thiamine pyrophosphate binding"/>
    <property type="evidence" value="ECO:0007669"/>
    <property type="project" value="InterPro"/>
</dbReference>
<reference evidence="5" key="1">
    <citation type="submission" date="2013-08" db="EMBL/GenBank/DDBJ databases">
        <authorList>
            <person name="Mendez C."/>
            <person name="Richter M."/>
            <person name="Ferrer M."/>
            <person name="Sanchez J."/>
        </authorList>
    </citation>
    <scope>NUCLEOTIDE SEQUENCE</scope>
</reference>